<keyword evidence="2" id="KW-0521">NADP</keyword>
<comment type="similarity">
    <text evidence="1">Belongs to the NmrA-type oxidoreductase family.</text>
</comment>
<evidence type="ECO:0000256" key="1">
    <source>
        <dbReference type="ARBA" id="ARBA00006328"/>
    </source>
</evidence>
<dbReference type="PANTHER" id="PTHR42748">
    <property type="entry name" value="NITROGEN METABOLITE REPRESSION PROTEIN NMRA FAMILY MEMBER"/>
    <property type="match status" value="1"/>
</dbReference>
<sequence length="297" mass="31854">MATPGERVLVLGATGQQGGATARALSKDGWSVRALVRDPSSVKARALEASGVELVRGDMGDRASLDRALVGAYGVFSIQPSSGQPQYGVSDDDEFRFGVDVVDAAKAAGVEHFVYTSMAGLRPSTGVGHFESKWRIEEYVRASGLRATIVRPSAFMEILLEPHFGLARRALQFFVRPDRTMQFIASDDIGVLVARVFAEPGRHAGTTLELAGDELTGAQLAEKIGRATHESISYARFPPEFLAQSALLRRLVELVDEGTAVGNADIPALRRLSPGLLTFDAWLERGGAAEIQARFAA</sequence>
<dbReference type="InterPro" id="IPR036291">
    <property type="entry name" value="NAD(P)-bd_dom_sf"/>
</dbReference>
<dbReference type="Gene3D" id="3.90.25.10">
    <property type="entry name" value="UDP-galactose 4-epimerase, domain 1"/>
    <property type="match status" value="1"/>
</dbReference>
<dbReference type="PANTHER" id="PTHR42748:SF7">
    <property type="entry name" value="NMRA LIKE REDOX SENSOR 1-RELATED"/>
    <property type="match status" value="1"/>
</dbReference>
<evidence type="ECO:0000259" key="3">
    <source>
        <dbReference type="Pfam" id="PF05368"/>
    </source>
</evidence>
<keyword evidence="5" id="KW-1185">Reference proteome</keyword>
<feature type="domain" description="NmrA-like" evidence="3">
    <location>
        <begin position="6"/>
        <end position="244"/>
    </location>
</feature>
<dbReference type="Proteomes" id="UP000268094">
    <property type="component" value="Unassembled WGS sequence"/>
</dbReference>
<dbReference type="OrthoDB" id="9794300at2"/>
<evidence type="ECO:0000313" key="5">
    <source>
        <dbReference type="Proteomes" id="UP000268094"/>
    </source>
</evidence>
<dbReference type="SUPFAM" id="SSF51735">
    <property type="entry name" value="NAD(P)-binding Rossmann-fold domains"/>
    <property type="match status" value="1"/>
</dbReference>
<dbReference type="CDD" id="cd05251">
    <property type="entry name" value="NmrA_like_SDR_a"/>
    <property type="match status" value="1"/>
</dbReference>
<accession>A0A3A8IR55</accession>
<comment type="caution">
    <text evidence="4">The sequence shown here is derived from an EMBL/GenBank/DDBJ whole genome shotgun (WGS) entry which is preliminary data.</text>
</comment>
<name>A0A3A8IR55_9BACT</name>
<protein>
    <submittedName>
        <fullName evidence="4">NmrA/HSCARG family protein</fullName>
    </submittedName>
</protein>
<evidence type="ECO:0000313" key="4">
    <source>
        <dbReference type="EMBL" id="RKG85208.1"/>
    </source>
</evidence>
<dbReference type="Pfam" id="PF05368">
    <property type="entry name" value="NmrA"/>
    <property type="match status" value="1"/>
</dbReference>
<organism evidence="4 5">
    <name type="scientific">Corallococcus terminator</name>
    <dbReference type="NCBI Taxonomy" id="2316733"/>
    <lineage>
        <taxon>Bacteria</taxon>
        <taxon>Pseudomonadati</taxon>
        <taxon>Myxococcota</taxon>
        <taxon>Myxococcia</taxon>
        <taxon>Myxococcales</taxon>
        <taxon>Cystobacterineae</taxon>
        <taxon>Myxococcaceae</taxon>
        <taxon>Corallococcus</taxon>
    </lineage>
</organism>
<reference evidence="5" key="1">
    <citation type="submission" date="2018-09" db="EMBL/GenBank/DDBJ databases">
        <authorList>
            <person name="Livingstone P.G."/>
            <person name="Whitworth D.E."/>
        </authorList>
    </citation>
    <scope>NUCLEOTIDE SEQUENCE [LARGE SCALE GENOMIC DNA]</scope>
    <source>
        <strain evidence="5">CA054A</strain>
    </source>
</reference>
<proteinExistence type="inferred from homology"/>
<gene>
    <name evidence="4" type="ORF">D7V88_20375</name>
</gene>
<dbReference type="Gene3D" id="3.40.50.720">
    <property type="entry name" value="NAD(P)-binding Rossmann-like Domain"/>
    <property type="match status" value="1"/>
</dbReference>
<dbReference type="InterPro" id="IPR051164">
    <property type="entry name" value="NmrA-like_oxidored"/>
</dbReference>
<dbReference type="EMBL" id="RAVZ01000138">
    <property type="protein sequence ID" value="RKG85208.1"/>
    <property type="molecule type" value="Genomic_DNA"/>
</dbReference>
<dbReference type="RefSeq" id="WP_120542312.1">
    <property type="nucleotide sequence ID" value="NZ_RAVZ01000138.1"/>
</dbReference>
<evidence type="ECO:0000256" key="2">
    <source>
        <dbReference type="ARBA" id="ARBA00022857"/>
    </source>
</evidence>
<dbReference type="InterPro" id="IPR008030">
    <property type="entry name" value="NmrA-like"/>
</dbReference>
<dbReference type="AlphaFoldDB" id="A0A3A8IR55"/>